<proteinExistence type="predicted"/>
<name>A0A6J4HBG6_9CHLR</name>
<organism evidence="1">
    <name type="scientific">uncultured Chloroflexota bacterium</name>
    <dbReference type="NCBI Taxonomy" id="166587"/>
    <lineage>
        <taxon>Bacteria</taxon>
        <taxon>Bacillati</taxon>
        <taxon>Chloroflexota</taxon>
        <taxon>environmental samples</taxon>
    </lineage>
</organism>
<evidence type="ECO:0000313" key="1">
    <source>
        <dbReference type="EMBL" id="CAA9218924.1"/>
    </source>
</evidence>
<accession>A0A6J4HBG6</accession>
<sequence>MSTALTLDVPDEVIQGASLVAGATQRNMVDVLQEALSLAFGKLPTPVEPSGSVLQLTDAQVLALGDARLPRETAARLSELSQRRQAGAQDPGEAAELAALMQAYQSLWLRQSEALAEAVRRGLRSPLAP</sequence>
<reference evidence="1" key="1">
    <citation type="submission" date="2020-02" db="EMBL/GenBank/DDBJ databases">
        <authorList>
            <person name="Meier V. D."/>
        </authorList>
    </citation>
    <scope>NUCLEOTIDE SEQUENCE</scope>
    <source>
        <strain evidence="1">AVDCRST_MAG77</strain>
    </source>
</reference>
<dbReference type="EMBL" id="CADCTC010000021">
    <property type="protein sequence ID" value="CAA9218924.1"/>
    <property type="molecule type" value="Genomic_DNA"/>
</dbReference>
<protein>
    <submittedName>
        <fullName evidence="1">Uncharacterized protein</fullName>
    </submittedName>
</protein>
<dbReference type="AlphaFoldDB" id="A0A6J4HBG6"/>
<gene>
    <name evidence="1" type="ORF">AVDCRST_MAG77-374</name>
</gene>